<dbReference type="Gene3D" id="3.40.50.2300">
    <property type="match status" value="2"/>
</dbReference>
<keyword evidence="6" id="KW-1185">Reference proteome</keyword>
<protein>
    <submittedName>
        <fullName evidence="5">Substrate-binding domain-containing protein</fullName>
    </submittedName>
</protein>
<sequence length="416" mass="42114">MTRPDPYSARARRVLAATGLVALAALAAGCASPTGGGAASNAASTGSSVKIGIITAESGPYAPYGEEYLAGLKAGLSYLSNGTDVIDGHKVQLVIDDDADSPATAVADAKDLIGQGVDMIGGTVDSAIALQVAAVAAQNKVLYIAGPAAVDSLDGLNRYTFRSGRESYQDIATAGTFVGDLTGKKVVVLAQDSEFGTANVAGVKAVLGGQGASVSSVLVPLSATDFTPFTAKILAAKPDLLFVAWAGTNATQMWTTLNQQGVLSATKVVTGLANTATYPATGPAGSKIEFLAHYFPGAGGGNAYEAAMTKTVTESGGTVDLFTPDGFTAMQMFAHALEASPTDVSAMIKALEGWSFAGVEGQYTVRAADHALLQPEFEAKLTGSGTSWIPQLVKAVDPNTIAPPVPATPAWSTSGS</sequence>
<evidence type="ECO:0000256" key="1">
    <source>
        <dbReference type="ARBA" id="ARBA00010062"/>
    </source>
</evidence>
<dbReference type="InterPro" id="IPR006311">
    <property type="entry name" value="TAT_signal"/>
</dbReference>
<evidence type="ECO:0000313" key="6">
    <source>
        <dbReference type="Proteomes" id="UP000675781"/>
    </source>
</evidence>
<proteinExistence type="inferred from homology"/>
<dbReference type="SUPFAM" id="SSF53822">
    <property type="entry name" value="Periplasmic binding protein-like I"/>
    <property type="match status" value="1"/>
</dbReference>
<accession>A0A941EM51</accession>
<dbReference type="Pfam" id="PF13458">
    <property type="entry name" value="Peripla_BP_6"/>
    <property type="match status" value="1"/>
</dbReference>
<dbReference type="AlphaFoldDB" id="A0A941EM51"/>
<dbReference type="RefSeq" id="WP_212528731.1">
    <property type="nucleotide sequence ID" value="NZ_JAGSOG010000051.1"/>
</dbReference>
<dbReference type="PROSITE" id="PS51318">
    <property type="entry name" value="TAT"/>
    <property type="match status" value="1"/>
</dbReference>
<evidence type="ECO:0000256" key="3">
    <source>
        <dbReference type="SAM" id="SignalP"/>
    </source>
</evidence>
<organism evidence="5 6">
    <name type="scientific">Actinospica durhamensis</name>
    <dbReference type="NCBI Taxonomy" id="1508375"/>
    <lineage>
        <taxon>Bacteria</taxon>
        <taxon>Bacillati</taxon>
        <taxon>Actinomycetota</taxon>
        <taxon>Actinomycetes</taxon>
        <taxon>Catenulisporales</taxon>
        <taxon>Actinospicaceae</taxon>
        <taxon>Actinospica</taxon>
    </lineage>
</organism>
<feature type="domain" description="Leucine-binding protein" evidence="4">
    <location>
        <begin position="48"/>
        <end position="375"/>
    </location>
</feature>
<reference evidence="5" key="1">
    <citation type="submission" date="2021-04" db="EMBL/GenBank/DDBJ databases">
        <title>Genome based classification of Actinospica acidithermotolerans sp. nov., an actinobacterium isolated from an Indonesian hot spring.</title>
        <authorList>
            <person name="Kusuma A.B."/>
            <person name="Putra K.E."/>
            <person name="Nafisah S."/>
            <person name="Loh J."/>
            <person name="Nouioui I."/>
            <person name="Goodfellow M."/>
        </authorList>
    </citation>
    <scope>NUCLEOTIDE SEQUENCE</scope>
    <source>
        <strain evidence="5">CSCA 57</strain>
    </source>
</reference>
<dbReference type="CDD" id="cd06328">
    <property type="entry name" value="PBP1_SBP-like"/>
    <property type="match status" value="1"/>
</dbReference>
<dbReference type="InterPro" id="IPR051010">
    <property type="entry name" value="BCAA_transport"/>
</dbReference>
<evidence type="ECO:0000256" key="2">
    <source>
        <dbReference type="ARBA" id="ARBA00022729"/>
    </source>
</evidence>
<dbReference type="PANTHER" id="PTHR30483">
    <property type="entry name" value="LEUCINE-SPECIFIC-BINDING PROTEIN"/>
    <property type="match status" value="1"/>
</dbReference>
<dbReference type="PROSITE" id="PS51257">
    <property type="entry name" value="PROKAR_LIPOPROTEIN"/>
    <property type="match status" value="1"/>
</dbReference>
<comment type="similarity">
    <text evidence="1">Belongs to the leucine-binding protein family.</text>
</comment>
<evidence type="ECO:0000313" key="5">
    <source>
        <dbReference type="EMBL" id="MBR7834212.1"/>
    </source>
</evidence>
<keyword evidence="2 3" id="KW-0732">Signal</keyword>
<dbReference type="InterPro" id="IPR028082">
    <property type="entry name" value="Peripla_BP_I"/>
</dbReference>
<feature type="signal peptide" evidence="3">
    <location>
        <begin position="1"/>
        <end position="27"/>
    </location>
</feature>
<evidence type="ECO:0000259" key="4">
    <source>
        <dbReference type="Pfam" id="PF13458"/>
    </source>
</evidence>
<dbReference type="PANTHER" id="PTHR30483:SF6">
    <property type="entry name" value="PERIPLASMIC BINDING PROTEIN OF ABC TRANSPORTER FOR NATURAL AMINO ACIDS"/>
    <property type="match status" value="1"/>
</dbReference>
<name>A0A941EM51_9ACTN</name>
<gene>
    <name evidence="5" type="ORF">KDL01_13135</name>
</gene>
<dbReference type="InterPro" id="IPR028081">
    <property type="entry name" value="Leu-bd"/>
</dbReference>
<dbReference type="Proteomes" id="UP000675781">
    <property type="component" value="Unassembled WGS sequence"/>
</dbReference>
<dbReference type="EMBL" id="JAGSOG010000051">
    <property type="protein sequence ID" value="MBR7834212.1"/>
    <property type="molecule type" value="Genomic_DNA"/>
</dbReference>
<comment type="caution">
    <text evidence="5">The sequence shown here is derived from an EMBL/GenBank/DDBJ whole genome shotgun (WGS) entry which is preliminary data.</text>
</comment>
<feature type="chain" id="PRO_5038951623" evidence="3">
    <location>
        <begin position="28"/>
        <end position="416"/>
    </location>
</feature>